<protein>
    <submittedName>
        <fullName evidence="1">Uncharacterized protein</fullName>
    </submittedName>
</protein>
<dbReference type="HOGENOM" id="CLU_1269972_0_0_2"/>
<dbReference type="Proteomes" id="UP000002595">
    <property type="component" value="Chromosome"/>
</dbReference>
<organism evidence="1 2">
    <name type="scientific">Pyrobaculum islandicum (strain DSM 4184 / JCM 9189 / GEO3)</name>
    <dbReference type="NCBI Taxonomy" id="384616"/>
    <lineage>
        <taxon>Archaea</taxon>
        <taxon>Thermoproteota</taxon>
        <taxon>Thermoprotei</taxon>
        <taxon>Thermoproteales</taxon>
        <taxon>Thermoproteaceae</taxon>
        <taxon>Pyrobaculum</taxon>
    </lineage>
</organism>
<sequence>MLFKDKTPRGCVFKISTGFISIDVAHYMIILTQRYDAIPLRNGCIKLVETTPLLLAERCTGRYLVLKRGDGIYTSNRPVSETNLVFYIAAGLPRRVRYIDSVVKIEEGFDLFQGLTKRGLWREIAPSFYAAVSAYAARCTYCTAYIEVESKRRPQQIKDSRVIIEVAGLAGRYRAVVVSPPGRSDVFKDAVIKLFDNADVIHMVKLGAAVDVPLDLYLPAHVITYRVAPAPTLLTARNG</sequence>
<keyword evidence="2" id="KW-1185">Reference proteome</keyword>
<dbReference type="EMBL" id="CP000504">
    <property type="protein sequence ID" value="ABL88579.1"/>
    <property type="molecule type" value="Genomic_DNA"/>
</dbReference>
<dbReference type="eggNOG" id="arCOG05625">
    <property type="taxonomic scope" value="Archaea"/>
</dbReference>
<dbReference type="STRING" id="384616.Pisl_1421"/>
<evidence type="ECO:0000313" key="2">
    <source>
        <dbReference type="Proteomes" id="UP000002595"/>
    </source>
</evidence>
<reference evidence="1" key="1">
    <citation type="submission" date="2006-12" db="EMBL/GenBank/DDBJ databases">
        <title>Complete sequence of Pyrobaculum islandicum DSM 4184.</title>
        <authorList>
            <person name="Copeland A."/>
            <person name="Lucas S."/>
            <person name="Lapidus A."/>
            <person name="Barry K."/>
            <person name="Detter J.C."/>
            <person name="Glavina del Rio T."/>
            <person name="Dalin E."/>
            <person name="Tice H."/>
            <person name="Pitluck S."/>
            <person name="Meincke L."/>
            <person name="Brettin T."/>
            <person name="Bruce D."/>
            <person name="Han C."/>
            <person name="Tapia R."/>
            <person name="Gilna P."/>
            <person name="Schmutz J."/>
            <person name="Larimer F."/>
            <person name="Land M."/>
            <person name="Hauser L."/>
            <person name="Kyrpides N."/>
            <person name="Mikhailova N."/>
            <person name="Cozen A.E."/>
            <person name="Fitz-Gibbon S.T."/>
            <person name="House C.H."/>
            <person name="Saltikov C."/>
            <person name="Lowe T."/>
            <person name="Richardson P."/>
        </authorList>
    </citation>
    <scope>NUCLEOTIDE SEQUENCE [LARGE SCALE GENOMIC DNA]</scope>
    <source>
        <strain evidence="1">DSM 4184</strain>
    </source>
</reference>
<dbReference type="AlphaFoldDB" id="A1RUE7"/>
<evidence type="ECO:0000313" key="1">
    <source>
        <dbReference type="EMBL" id="ABL88579.1"/>
    </source>
</evidence>
<accession>A1RUE7</accession>
<dbReference type="KEGG" id="pis:Pisl_1421"/>
<name>A1RUE7_PYRIL</name>
<proteinExistence type="predicted"/>
<gene>
    <name evidence="1" type="ordered locus">Pisl_1421</name>
</gene>